<keyword evidence="2" id="KW-1185">Reference proteome</keyword>
<dbReference type="RefSeq" id="XP_013393460.1">
    <property type="nucleotide sequence ID" value="XM_013538006.1"/>
</dbReference>
<name>A0A1S3I5B2_LINAN</name>
<reference evidence="3 4" key="1">
    <citation type="submission" date="2025-04" db="UniProtKB">
        <authorList>
            <consortium name="RefSeq"/>
        </authorList>
    </citation>
    <scope>IDENTIFICATION</scope>
    <source>
        <tissue evidence="3 4">Gonads</tissue>
    </source>
</reference>
<dbReference type="KEGG" id="lak:106161142"/>
<dbReference type="AlphaFoldDB" id="A0A1S3I5B2"/>
<protein>
    <submittedName>
        <fullName evidence="3 4">Uncharacterized protein LOC106161142 isoform X1</fullName>
    </submittedName>
</protein>
<keyword evidence="1" id="KW-0732">Signal</keyword>
<evidence type="ECO:0000313" key="3">
    <source>
        <dbReference type="RefSeq" id="XP_013393460.1"/>
    </source>
</evidence>
<feature type="chain" id="PRO_5014545798" evidence="1">
    <location>
        <begin position="23"/>
        <end position="273"/>
    </location>
</feature>
<organism evidence="2 3">
    <name type="scientific">Lingula anatina</name>
    <name type="common">Brachiopod</name>
    <name type="synonym">Lingula unguis</name>
    <dbReference type="NCBI Taxonomy" id="7574"/>
    <lineage>
        <taxon>Eukaryota</taxon>
        <taxon>Metazoa</taxon>
        <taxon>Spiralia</taxon>
        <taxon>Lophotrochozoa</taxon>
        <taxon>Brachiopoda</taxon>
        <taxon>Linguliformea</taxon>
        <taxon>Lingulata</taxon>
        <taxon>Lingulida</taxon>
        <taxon>Linguloidea</taxon>
        <taxon>Lingulidae</taxon>
        <taxon>Lingula</taxon>
    </lineage>
</organism>
<evidence type="ECO:0000256" key="1">
    <source>
        <dbReference type="SAM" id="SignalP"/>
    </source>
</evidence>
<dbReference type="Proteomes" id="UP000085678">
    <property type="component" value="Unplaced"/>
</dbReference>
<gene>
    <name evidence="3 4" type="primary">LOC106161142</name>
</gene>
<dbReference type="GeneID" id="106161142"/>
<dbReference type="RefSeq" id="XP_013393461.1">
    <property type="nucleotide sequence ID" value="XM_013538007.1"/>
</dbReference>
<accession>A0A1S3I5B2</accession>
<evidence type="ECO:0000313" key="4">
    <source>
        <dbReference type="RefSeq" id="XP_013393461.1"/>
    </source>
</evidence>
<feature type="signal peptide" evidence="1">
    <location>
        <begin position="1"/>
        <end position="22"/>
    </location>
</feature>
<evidence type="ECO:0000313" key="2">
    <source>
        <dbReference type="Proteomes" id="UP000085678"/>
    </source>
</evidence>
<proteinExistence type="predicted"/>
<sequence length="273" mass="31186">MTDWKSMLHLLLCTVLSVYINGQVYPNGDTPTIDRDYKPGWFQNKRHPLQQNPPYIMKKLMESIQVDEDQQKPGFDKGIINQSTGFPKSTILIKRGRTYCSQSLGCIDVVRPASDSVKSNGAKIRFGKEVPQRAQWDEQAKIEEQLAALAPETQKPTGKRSYHYCSPSMGCINLDPPTRAINELKETSAKQVLRYGKRAFLNSLKRQMFKMDTFIYCSKSIGCIDLKHPNRYGVLRINKALGTDLSDMPEETKTQYGKQIWSNDKTGERDSYF</sequence>